<protein>
    <recommendedName>
        <fullName evidence="6">Molecular chaperone DnaJ</fullName>
    </recommendedName>
</protein>
<dbReference type="SUPFAM" id="SSF57938">
    <property type="entry name" value="DnaJ/Hsp40 cysteine-rich domain"/>
    <property type="match status" value="1"/>
</dbReference>
<evidence type="ECO:0008006" key="6">
    <source>
        <dbReference type="Google" id="ProtNLM"/>
    </source>
</evidence>
<dbReference type="AlphaFoldDB" id="A0A410V118"/>
<dbReference type="Proteomes" id="UP000593880">
    <property type="component" value="Chromosome"/>
</dbReference>
<sequence>MKSNPLRPHTPDDDPEPGTPGTAEDLCPECAGTGRVADKATGKESACERCDGTGLIVQGVG</sequence>
<evidence type="ECO:0000313" key="5">
    <source>
        <dbReference type="Proteomes" id="UP000625079"/>
    </source>
</evidence>
<proteinExistence type="predicted"/>
<evidence type="ECO:0000313" key="2">
    <source>
        <dbReference type="EMBL" id="GGI20497.1"/>
    </source>
</evidence>
<dbReference type="EMBL" id="CP030057">
    <property type="protein sequence ID" value="QOZ58431.1"/>
    <property type="molecule type" value="Genomic_DNA"/>
</dbReference>
<dbReference type="InterPro" id="IPR036410">
    <property type="entry name" value="HSP_DnaJ_Cys-rich_dom_sf"/>
</dbReference>
<dbReference type="Gene3D" id="6.20.20.10">
    <property type="match status" value="1"/>
</dbReference>
<reference evidence="3 4" key="2">
    <citation type="submission" date="2018-06" db="EMBL/GenBank/DDBJ databases">
        <title>Comparative genomics of rhizobia nodulating Arachis hypogaea in China.</title>
        <authorList>
            <person name="Li Y."/>
        </authorList>
    </citation>
    <scope>NUCLEOTIDE SEQUENCE [LARGE SCALE GENOMIC DNA]</scope>
    <source>
        <strain evidence="3 4">CCBAU 51658</strain>
    </source>
</reference>
<dbReference type="EMBL" id="BMHC01000001">
    <property type="protein sequence ID" value="GGI20497.1"/>
    <property type="molecule type" value="Genomic_DNA"/>
</dbReference>
<name>A0A410V118_9BRAD</name>
<evidence type="ECO:0000256" key="1">
    <source>
        <dbReference type="SAM" id="MobiDB-lite"/>
    </source>
</evidence>
<evidence type="ECO:0000313" key="4">
    <source>
        <dbReference type="Proteomes" id="UP000593880"/>
    </source>
</evidence>
<evidence type="ECO:0000313" key="3">
    <source>
        <dbReference type="EMBL" id="QOZ58431.1"/>
    </source>
</evidence>
<feature type="region of interest" description="Disordered" evidence="1">
    <location>
        <begin position="1"/>
        <end position="28"/>
    </location>
</feature>
<dbReference type="OrthoDB" id="7307073at2"/>
<reference evidence="2" key="3">
    <citation type="submission" date="2022-12" db="EMBL/GenBank/DDBJ databases">
        <authorList>
            <person name="Sun Q."/>
            <person name="Zhou Y."/>
        </authorList>
    </citation>
    <scope>NUCLEOTIDE SEQUENCE</scope>
    <source>
        <strain evidence="2">CGMCC 1.15034</strain>
    </source>
</reference>
<dbReference type="Proteomes" id="UP000625079">
    <property type="component" value="Unassembled WGS sequence"/>
</dbReference>
<accession>A0A410V118</accession>
<organism evidence="2 5">
    <name type="scientific">Bradyrhizobium guangdongense</name>
    <dbReference type="NCBI Taxonomy" id="1325090"/>
    <lineage>
        <taxon>Bacteria</taxon>
        <taxon>Pseudomonadati</taxon>
        <taxon>Pseudomonadota</taxon>
        <taxon>Alphaproteobacteria</taxon>
        <taxon>Hyphomicrobiales</taxon>
        <taxon>Nitrobacteraceae</taxon>
        <taxon>Bradyrhizobium</taxon>
    </lineage>
</organism>
<gene>
    <name evidence="2" type="ORF">GCM10010987_09650</name>
    <name evidence="3" type="ORF">XH86_06560</name>
</gene>
<reference evidence="2" key="1">
    <citation type="journal article" date="2014" name="Int. J. Syst. Evol. Microbiol.">
        <title>Complete genome sequence of Corynebacterium casei LMG S-19264T (=DSM 44701T), isolated from a smear-ripened cheese.</title>
        <authorList>
            <consortium name="US DOE Joint Genome Institute (JGI-PGF)"/>
            <person name="Walter F."/>
            <person name="Albersmeier A."/>
            <person name="Kalinowski J."/>
            <person name="Ruckert C."/>
        </authorList>
    </citation>
    <scope>NUCLEOTIDE SEQUENCE</scope>
    <source>
        <strain evidence="2">CGMCC 1.15034</strain>
    </source>
</reference>
<keyword evidence="4" id="KW-1185">Reference proteome</keyword>